<dbReference type="EMBL" id="JAPKNK010000014">
    <property type="protein sequence ID" value="MCX5572124.1"/>
    <property type="molecule type" value="Genomic_DNA"/>
</dbReference>
<evidence type="ECO:0000313" key="2">
    <source>
        <dbReference type="EMBL" id="MCX5572124.1"/>
    </source>
</evidence>
<dbReference type="Pfam" id="PF09084">
    <property type="entry name" value="NMT1"/>
    <property type="match status" value="1"/>
</dbReference>
<comment type="caution">
    <text evidence="2">The sequence shown here is derived from an EMBL/GenBank/DDBJ whole genome shotgun (WGS) entry which is preliminary data.</text>
</comment>
<sequence length="351" mass="38266">MRRGNLEAALARLGVGFASIQLSGDRVKQASHFTHVLPDSIRHGGNTPAIFARSQGADTRVVALSWTPTAHPILTLPQSGIRSVRDLRGRRLALSSRPNEPIDFWRAAALAAYETALASEGLTLSDVELVDLSVARGYLDDGRLLPGRLAAGGDLQREEVFALIRGEVDAIYSQSSFAAEVVSFTRAQVIYDVGSHPDPLSRANNALPEAFTVSASLIEQEFEAVATILAHSLAAAEWAAGHHREAVRIVASEQRVAEETVEVAYGDQLTGRLDIDLSPFRRTALARRKDFLLRHGFIKADFDLDGWIDPRPLERAHEIVAAWRADGLEPGELPEPPFVAASETRERVHLA</sequence>
<name>A0A9X3E5A8_9HYPH</name>
<dbReference type="RefSeq" id="WP_266341085.1">
    <property type="nucleotide sequence ID" value="NZ_JAPKNK010000014.1"/>
</dbReference>
<accession>A0A9X3E5A8</accession>
<dbReference type="AlphaFoldDB" id="A0A9X3E5A8"/>
<proteinExistence type="predicted"/>
<reference evidence="2" key="1">
    <citation type="submission" date="2022-11" db="EMBL/GenBank/DDBJ databases">
        <title>Biodiversity and phylogenetic relationships of bacteria.</title>
        <authorList>
            <person name="Machado R.A.R."/>
            <person name="Bhat A."/>
            <person name="Loulou A."/>
            <person name="Kallel S."/>
        </authorList>
    </citation>
    <scope>NUCLEOTIDE SEQUENCE</scope>
    <source>
        <strain evidence="2">K-TC2</strain>
    </source>
</reference>
<dbReference type="Gene3D" id="3.40.190.10">
    <property type="entry name" value="Periplasmic binding protein-like II"/>
    <property type="match status" value="1"/>
</dbReference>
<dbReference type="PANTHER" id="PTHR30024">
    <property type="entry name" value="ALIPHATIC SULFONATES-BINDING PROTEIN-RELATED"/>
    <property type="match status" value="1"/>
</dbReference>
<organism evidence="2 3">
    <name type="scientific">Kaistia nematophila</name>
    <dbReference type="NCBI Taxonomy" id="2994654"/>
    <lineage>
        <taxon>Bacteria</taxon>
        <taxon>Pseudomonadati</taxon>
        <taxon>Pseudomonadota</taxon>
        <taxon>Alphaproteobacteria</taxon>
        <taxon>Hyphomicrobiales</taxon>
        <taxon>Kaistiaceae</taxon>
        <taxon>Kaistia</taxon>
    </lineage>
</organism>
<dbReference type="Proteomes" id="UP001144805">
    <property type="component" value="Unassembled WGS sequence"/>
</dbReference>
<evidence type="ECO:0000313" key="3">
    <source>
        <dbReference type="Proteomes" id="UP001144805"/>
    </source>
</evidence>
<dbReference type="SUPFAM" id="SSF53850">
    <property type="entry name" value="Periplasmic binding protein-like II"/>
    <property type="match status" value="1"/>
</dbReference>
<dbReference type="InterPro" id="IPR015168">
    <property type="entry name" value="SsuA/THI5"/>
</dbReference>
<keyword evidence="3" id="KW-1185">Reference proteome</keyword>
<evidence type="ECO:0000259" key="1">
    <source>
        <dbReference type="Pfam" id="PF09084"/>
    </source>
</evidence>
<protein>
    <submittedName>
        <fullName evidence="2">ABC transporter substrate-binding protein</fullName>
    </submittedName>
</protein>
<feature type="domain" description="SsuA/THI5-like" evidence="1">
    <location>
        <begin position="50"/>
        <end position="133"/>
    </location>
</feature>
<gene>
    <name evidence="2" type="ORF">OSH07_23180</name>
</gene>
<dbReference type="Gene3D" id="3.40.190.270">
    <property type="match status" value="1"/>
</dbReference>